<comment type="caution">
    <text evidence="2">The sequence shown here is derived from an EMBL/GenBank/DDBJ whole genome shotgun (WGS) entry which is preliminary data.</text>
</comment>
<accession>A0A4Q7YGN9</accession>
<feature type="transmembrane region" description="Helical" evidence="1">
    <location>
        <begin position="47"/>
        <end position="74"/>
    </location>
</feature>
<sequence length="130" mass="13849">MRRLYSTFAAGWPGIGLLLMRVVLGASLLLGANSALWSNPHVSTTIISAFLTAFGLLLIPGLWTPLVGALVALLEILQIMTIGGDRWVTVLLGTIGCALAMLGPGLWSVDARLFGWKRVQPPPRKISANS</sequence>
<keyword evidence="1" id="KW-1133">Transmembrane helix</keyword>
<organism evidence="2 3">
    <name type="scientific">Edaphobacter modestus</name>
    <dbReference type="NCBI Taxonomy" id="388466"/>
    <lineage>
        <taxon>Bacteria</taxon>
        <taxon>Pseudomonadati</taxon>
        <taxon>Acidobacteriota</taxon>
        <taxon>Terriglobia</taxon>
        <taxon>Terriglobales</taxon>
        <taxon>Acidobacteriaceae</taxon>
        <taxon>Edaphobacter</taxon>
    </lineage>
</organism>
<name>A0A4Q7YGN9_9BACT</name>
<keyword evidence="3" id="KW-1185">Reference proteome</keyword>
<gene>
    <name evidence="2" type="ORF">BDD14_5608</name>
</gene>
<evidence type="ECO:0000256" key="1">
    <source>
        <dbReference type="SAM" id="Phobius"/>
    </source>
</evidence>
<feature type="transmembrane region" description="Helical" evidence="1">
    <location>
        <begin position="86"/>
        <end position="107"/>
    </location>
</feature>
<reference evidence="2 3" key="1">
    <citation type="submission" date="2019-02" db="EMBL/GenBank/DDBJ databases">
        <title>Genomic Encyclopedia of Archaeal and Bacterial Type Strains, Phase II (KMG-II): from individual species to whole genera.</title>
        <authorList>
            <person name="Goeker M."/>
        </authorList>
    </citation>
    <scope>NUCLEOTIDE SEQUENCE [LARGE SCALE GENOMIC DNA]</scope>
    <source>
        <strain evidence="2 3">DSM 18101</strain>
    </source>
</reference>
<protein>
    <submittedName>
        <fullName evidence="2">Uncharacterized protein</fullName>
    </submittedName>
</protein>
<keyword evidence="1" id="KW-0472">Membrane</keyword>
<dbReference type="EMBL" id="SHKW01000002">
    <property type="protein sequence ID" value="RZU35545.1"/>
    <property type="molecule type" value="Genomic_DNA"/>
</dbReference>
<proteinExistence type="predicted"/>
<dbReference type="RefSeq" id="WP_165420315.1">
    <property type="nucleotide sequence ID" value="NZ_SHKW01000002.1"/>
</dbReference>
<evidence type="ECO:0000313" key="3">
    <source>
        <dbReference type="Proteomes" id="UP000292958"/>
    </source>
</evidence>
<keyword evidence="1" id="KW-0812">Transmembrane</keyword>
<evidence type="ECO:0000313" key="2">
    <source>
        <dbReference type="EMBL" id="RZU35545.1"/>
    </source>
</evidence>
<dbReference type="AlphaFoldDB" id="A0A4Q7YGN9"/>
<dbReference type="Proteomes" id="UP000292958">
    <property type="component" value="Unassembled WGS sequence"/>
</dbReference>